<proteinExistence type="inferred from homology"/>
<feature type="chain" id="PRO_5047297009" evidence="6">
    <location>
        <begin position="25"/>
        <end position="498"/>
    </location>
</feature>
<evidence type="ECO:0000313" key="9">
    <source>
        <dbReference type="Proteomes" id="UP001225316"/>
    </source>
</evidence>
<comment type="caution">
    <text evidence="8">The sequence shown here is derived from an EMBL/GenBank/DDBJ whole genome shotgun (WGS) entry which is preliminary data.</text>
</comment>
<feature type="compositionally biased region" description="Basic and acidic residues" evidence="5">
    <location>
        <begin position="475"/>
        <end position="487"/>
    </location>
</feature>
<dbReference type="Pfam" id="PF14707">
    <property type="entry name" value="Sulfatase_C"/>
    <property type="match status" value="1"/>
</dbReference>
<name>A0ABU1AVP7_9BACT</name>
<dbReference type="PROSITE" id="PS00149">
    <property type="entry name" value="SULFATASE_2"/>
    <property type="match status" value="1"/>
</dbReference>
<keyword evidence="9" id="KW-1185">Reference proteome</keyword>
<dbReference type="PANTHER" id="PTHR42693">
    <property type="entry name" value="ARYLSULFATASE FAMILY MEMBER"/>
    <property type="match status" value="1"/>
</dbReference>
<keyword evidence="4" id="KW-0106">Calcium</keyword>
<keyword evidence="6" id="KW-0732">Signal</keyword>
<dbReference type="InterPro" id="IPR000917">
    <property type="entry name" value="Sulfatase_N"/>
</dbReference>
<dbReference type="EMBL" id="JARXHW010000027">
    <property type="protein sequence ID" value="MDQ8208229.1"/>
    <property type="molecule type" value="Genomic_DNA"/>
</dbReference>
<reference evidence="8 9" key="1">
    <citation type="submission" date="2023-04" db="EMBL/GenBank/DDBJ databases">
        <title>A novel bacteria isolated from coastal sediment.</title>
        <authorList>
            <person name="Liu X.-J."/>
            <person name="Du Z.-J."/>
        </authorList>
    </citation>
    <scope>NUCLEOTIDE SEQUENCE [LARGE SCALE GENOMIC DNA]</scope>
    <source>
        <strain evidence="8 9">SDUM461003</strain>
    </source>
</reference>
<evidence type="ECO:0000256" key="3">
    <source>
        <dbReference type="ARBA" id="ARBA00022801"/>
    </source>
</evidence>
<sequence>MKLLFKIKLFVLGFLLAAVCSAGADKPNVIFILMDDMGYSDVSCYGATKVSTPHIDRMAAEGMQFTDFHTGASICSPSRAAFMTGAYPQRNGLYMGINPKREAHWFLGLNPDEITIPEQFKQQGYTTAMVGKWHLGMQEPFLYWHQGFDHYYGAPENMGHDKRFYDEREVVYKNTPLAKLTELYTARMVKHIEDFTRSARSGQEASPFFIYFAHNYPHTPYQAGPKFRGSSKDGTRGDIIQEVDWGIGEILKALEDNGILENTLVIFSSDNGPVAEQYAQPYSGTKFVSLEGGHRVPFILYWKGRIQPEVSDVPVLAMDLFPTLSELIGAALPSDRIYDGVSLTPLFEGGELTRPELEPFYYYNCENLQAVRVGDWKLHLPRTKEQMPWWSTAGGKAKPIQTPELYNLSTDPAEHNNVAAEHPERVSEMMALAEQTREELGEYMKRGSEQRATGTLFPEVPILSNHTTDWANLSDAEKGRAKTEFPRGHASRKKKNKL</sequence>
<protein>
    <submittedName>
        <fullName evidence="8">Sulfatase</fullName>
    </submittedName>
</protein>
<dbReference type="Gene3D" id="3.30.1120.10">
    <property type="match status" value="1"/>
</dbReference>
<dbReference type="InterPro" id="IPR017850">
    <property type="entry name" value="Alkaline_phosphatase_core_sf"/>
</dbReference>
<keyword evidence="2" id="KW-0479">Metal-binding</keyword>
<comment type="similarity">
    <text evidence="1">Belongs to the sulfatase family.</text>
</comment>
<evidence type="ECO:0000256" key="6">
    <source>
        <dbReference type="SAM" id="SignalP"/>
    </source>
</evidence>
<dbReference type="Gene3D" id="3.40.720.10">
    <property type="entry name" value="Alkaline Phosphatase, subunit A"/>
    <property type="match status" value="1"/>
</dbReference>
<dbReference type="PROSITE" id="PS00523">
    <property type="entry name" value="SULFATASE_1"/>
    <property type="match status" value="1"/>
</dbReference>
<dbReference type="SUPFAM" id="SSF53649">
    <property type="entry name" value="Alkaline phosphatase-like"/>
    <property type="match status" value="1"/>
</dbReference>
<gene>
    <name evidence="8" type="ORF">QEH52_11965</name>
</gene>
<evidence type="ECO:0000313" key="8">
    <source>
        <dbReference type="EMBL" id="MDQ8208229.1"/>
    </source>
</evidence>
<evidence type="ECO:0000256" key="2">
    <source>
        <dbReference type="ARBA" id="ARBA00022723"/>
    </source>
</evidence>
<dbReference type="PANTHER" id="PTHR42693:SF53">
    <property type="entry name" value="ENDO-4-O-SULFATASE"/>
    <property type="match status" value="1"/>
</dbReference>
<evidence type="ECO:0000256" key="5">
    <source>
        <dbReference type="SAM" id="MobiDB-lite"/>
    </source>
</evidence>
<accession>A0ABU1AVP7</accession>
<dbReference type="InterPro" id="IPR024607">
    <property type="entry name" value="Sulfatase_CS"/>
</dbReference>
<feature type="domain" description="Sulfatase N-terminal" evidence="7">
    <location>
        <begin position="27"/>
        <end position="329"/>
    </location>
</feature>
<feature type="signal peptide" evidence="6">
    <location>
        <begin position="1"/>
        <end position="24"/>
    </location>
</feature>
<feature type="compositionally biased region" description="Basic residues" evidence="5">
    <location>
        <begin position="489"/>
        <end position="498"/>
    </location>
</feature>
<evidence type="ECO:0000256" key="1">
    <source>
        <dbReference type="ARBA" id="ARBA00008779"/>
    </source>
</evidence>
<organism evidence="8 9">
    <name type="scientific">Thalassobacterium maritimum</name>
    <dbReference type="NCBI Taxonomy" id="3041265"/>
    <lineage>
        <taxon>Bacteria</taxon>
        <taxon>Pseudomonadati</taxon>
        <taxon>Verrucomicrobiota</taxon>
        <taxon>Opitutia</taxon>
        <taxon>Puniceicoccales</taxon>
        <taxon>Coraliomargaritaceae</taxon>
        <taxon>Thalassobacterium</taxon>
    </lineage>
</organism>
<dbReference type="CDD" id="cd16026">
    <property type="entry name" value="GALNS_like"/>
    <property type="match status" value="1"/>
</dbReference>
<evidence type="ECO:0000256" key="4">
    <source>
        <dbReference type="ARBA" id="ARBA00022837"/>
    </source>
</evidence>
<evidence type="ECO:0000259" key="7">
    <source>
        <dbReference type="Pfam" id="PF00884"/>
    </source>
</evidence>
<keyword evidence="3" id="KW-0378">Hydrolase</keyword>
<dbReference type="Proteomes" id="UP001225316">
    <property type="component" value="Unassembled WGS sequence"/>
</dbReference>
<dbReference type="Pfam" id="PF00884">
    <property type="entry name" value="Sulfatase"/>
    <property type="match status" value="1"/>
</dbReference>
<dbReference type="RefSeq" id="WP_308950732.1">
    <property type="nucleotide sequence ID" value="NZ_JARXHW010000027.1"/>
</dbReference>
<dbReference type="InterPro" id="IPR050738">
    <property type="entry name" value="Sulfatase"/>
</dbReference>
<feature type="region of interest" description="Disordered" evidence="5">
    <location>
        <begin position="475"/>
        <end position="498"/>
    </location>
</feature>